<evidence type="ECO:0000313" key="1">
    <source>
        <dbReference type="EMBL" id="WDE07826.1"/>
    </source>
</evidence>
<keyword evidence="2" id="KW-1185">Reference proteome</keyword>
<name>A0AAE9Z6U4_9GAMM</name>
<dbReference type="AlphaFoldDB" id="A0AAE9Z6U4"/>
<dbReference type="Proteomes" id="UP000032352">
    <property type="component" value="Chromosome"/>
</dbReference>
<reference evidence="1 2" key="1">
    <citation type="journal article" date="2015" name="Genome Announc.">
        <title>Draft Genome Sequences of Marine Isolates of Thalassomonas viridans and Thalassomonas actiniarum.</title>
        <authorList>
            <person name="Olonade I."/>
            <person name="van Zyl L.J."/>
            <person name="Trindade M."/>
        </authorList>
    </citation>
    <scope>NUCLEOTIDE SEQUENCE [LARGE SCALE GENOMIC DNA]</scope>
    <source>
        <strain evidence="1 2">XOM25</strain>
    </source>
</reference>
<dbReference type="EMBL" id="CP059733">
    <property type="protein sequence ID" value="WDE07826.1"/>
    <property type="molecule type" value="Genomic_DNA"/>
</dbReference>
<protein>
    <submittedName>
        <fullName evidence="1">Uncharacterized protein</fullName>
    </submittedName>
</protein>
<evidence type="ECO:0000313" key="2">
    <source>
        <dbReference type="Proteomes" id="UP000032352"/>
    </source>
</evidence>
<dbReference type="RefSeq" id="WP_274038620.1">
    <property type="nucleotide sequence ID" value="NZ_CP059733.1"/>
</dbReference>
<gene>
    <name evidence="1" type="ORF">SG34_013630</name>
</gene>
<sequence length="189" mass="22097">MLNKKFWQYYKTFEDDINRLSRYVEITEDNFSVYSVELTRLFLSICSEVDVVLKEKCKLILNKKVSKMPDYLKILHNSDSIRADQNVVSGRFGLNFLPWKSATTCESPKWWKDHNKVKHDRSEYYTKANLGNVLEALAGLYVANLHLNHLQIASISPPDYKPFFEDTVTGLVSTDDLFQLDCLFYYISE</sequence>
<organism evidence="1 2">
    <name type="scientific">Thalassomonas viridans</name>
    <dbReference type="NCBI Taxonomy" id="137584"/>
    <lineage>
        <taxon>Bacteria</taxon>
        <taxon>Pseudomonadati</taxon>
        <taxon>Pseudomonadota</taxon>
        <taxon>Gammaproteobacteria</taxon>
        <taxon>Alteromonadales</taxon>
        <taxon>Colwelliaceae</taxon>
        <taxon>Thalassomonas</taxon>
    </lineage>
</organism>
<reference evidence="1 2" key="2">
    <citation type="journal article" date="2022" name="Mar. Drugs">
        <title>Bioassay-Guided Fractionation Leads to the Detection of Cholic Acid Generated by the Rare Thalassomonas sp.</title>
        <authorList>
            <person name="Pheiffer F."/>
            <person name="Schneider Y.K."/>
            <person name="Hansen E.H."/>
            <person name="Andersen J.H."/>
            <person name="Isaksson J."/>
            <person name="Busche T."/>
            <person name="R C."/>
            <person name="Kalinowski J."/>
            <person name="Zyl L.V."/>
            <person name="Trindade M."/>
        </authorList>
    </citation>
    <scope>NUCLEOTIDE SEQUENCE [LARGE SCALE GENOMIC DNA]</scope>
    <source>
        <strain evidence="1 2">XOM25</strain>
    </source>
</reference>
<dbReference type="KEGG" id="tvd:SG34_013630"/>
<accession>A0AAE9Z6U4</accession>
<proteinExistence type="predicted"/>